<evidence type="ECO:0000256" key="5">
    <source>
        <dbReference type="ARBA" id="ARBA00022840"/>
    </source>
</evidence>
<keyword evidence="3" id="KW-0547">Nucleotide-binding</keyword>
<dbReference type="PIRSF" id="PIRSF000535">
    <property type="entry name" value="1PFK/6PFK/LacC"/>
    <property type="match status" value="1"/>
</dbReference>
<comment type="similarity">
    <text evidence="1">Belongs to the carbohydrate kinase PfkB family.</text>
</comment>
<keyword evidence="4" id="KW-0418">Kinase</keyword>
<name>A0ABV5T8V9_9ACTN</name>
<protein>
    <submittedName>
        <fullName evidence="8">1-phosphofructokinase family hexose kinase</fullName>
    </submittedName>
</protein>
<dbReference type="EMBL" id="JBHMBS010000003">
    <property type="protein sequence ID" value="MFB9675503.1"/>
    <property type="molecule type" value="Genomic_DNA"/>
</dbReference>
<dbReference type="InterPro" id="IPR002173">
    <property type="entry name" value="Carboh/pur_kinase_PfkB_CS"/>
</dbReference>
<sequence>MGEIVTVTLNAALDVTYEVEALVPNATHRVAAVHRRAGGKGVNVARVLATLGAEVVATGLAGGSTGAEITTDLATAGVPARFAPVAGDSRRTVTVVADGDATIFNEPGPAVAPGEWHEFRALFLELCRDARVVVLSGSLPPGVAPGAYAELVADARALGVRVLLDADGEALGLGVAAGPDIVKPNAAELERAAGPGPAEEAASRLLGAGAAAVVVSRGADGLLAVTPGGSWSARPSRRLPRNPTGSRDAAAAALARALLRPGPADWPAVLADAVALSAAAVLSPVAGTVDLAAYHALSQET</sequence>
<evidence type="ECO:0000256" key="3">
    <source>
        <dbReference type="ARBA" id="ARBA00022741"/>
    </source>
</evidence>
<dbReference type="InterPro" id="IPR017583">
    <property type="entry name" value="Tagatose/fructose_Pkinase"/>
</dbReference>
<dbReference type="Gene3D" id="3.40.1190.20">
    <property type="match status" value="1"/>
</dbReference>
<dbReference type="CDD" id="cd01164">
    <property type="entry name" value="FruK_PfkB_like"/>
    <property type="match status" value="1"/>
</dbReference>
<evidence type="ECO:0000256" key="2">
    <source>
        <dbReference type="ARBA" id="ARBA00022679"/>
    </source>
</evidence>
<accession>A0ABV5T8V9</accession>
<dbReference type="NCBIfam" id="TIGR03168">
    <property type="entry name" value="1-PFK"/>
    <property type="match status" value="1"/>
</dbReference>
<keyword evidence="9" id="KW-1185">Reference proteome</keyword>
<feature type="domain" description="Carbohydrate kinase PfkB" evidence="7">
    <location>
        <begin position="14"/>
        <end position="287"/>
    </location>
</feature>
<keyword evidence="2 6" id="KW-0808">Transferase</keyword>
<dbReference type="PANTHER" id="PTHR46566">
    <property type="entry name" value="1-PHOSPHOFRUCTOKINASE-RELATED"/>
    <property type="match status" value="1"/>
</dbReference>
<dbReference type="Proteomes" id="UP001589610">
    <property type="component" value="Unassembled WGS sequence"/>
</dbReference>
<gene>
    <name evidence="8" type="ORF">ACFFRH_08410</name>
</gene>
<proteinExistence type="inferred from homology"/>
<dbReference type="PANTHER" id="PTHR46566:SF5">
    <property type="entry name" value="1-PHOSPHOFRUCTOKINASE"/>
    <property type="match status" value="1"/>
</dbReference>
<comment type="caution">
    <text evidence="8">The sequence shown here is derived from an EMBL/GenBank/DDBJ whole genome shotgun (WGS) entry which is preliminary data.</text>
</comment>
<dbReference type="InterPro" id="IPR011611">
    <property type="entry name" value="PfkB_dom"/>
</dbReference>
<dbReference type="SUPFAM" id="SSF53613">
    <property type="entry name" value="Ribokinase-like"/>
    <property type="match status" value="1"/>
</dbReference>
<organism evidence="8 9">
    <name type="scientific">Streptosporangium vulgare</name>
    <dbReference type="NCBI Taxonomy" id="46190"/>
    <lineage>
        <taxon>Bacteria</taxon>
        <taxon>Bacillati</taxon>
        <taxon>Actinomycetota</taxon>
        <taxon>Actinomycetes</taxon>
        <taxon>Streptosporangiales</taxon>
        <taxon>Streptosporangiaceae</taxon>
        <taxon>Streptosporangium</taxon>
    </lineage>
</organism>
<evidence type="ECO:0000256" key="4">
    <source>
        <dbReference type="ARBA" id="ARBA00022777"/>
    </source>
</evidence>
<evidence type="ECO:0000313" key="9">
    <source>
        <dbReference type="Proteomes" id="UP001589610"/>
    </source>
</evidence>
<dbReference type="RefSeq" id="WP_386155405.1">
    <property type="nucleotide sequence ID" value="NZ_JBHMBS010000003.1"/>
</dbReference>
<reference evidence="8 9" key="1">
    <citation type="submission" date="2024-09" db="EMBL/GenBank/DDBJ databases">
        <authorList>
            <person name="Sun Q."/>
            <person name="Mori K."/>
        </authorList>
    </citation>
    <scope>NUCLEOTIDE SEQUENCE [LARGE SCALE GENOMIC DNA]</scope>
    <source>
        <strain evidence="8 9">JCM 3028</strain>
    </source>
</reference>
<dbReference type="Pfam" id="PF00294">
    <property type="entry name" value="PfkB"/>
    <property type="match status" value="1"/>
</dbReference>
<evidence type="ECO:0000259" key="7">
    <source>
        <dbReference type="Pfam" id="PF00294"/>
    </source>
</evidence>
<evidence type="ECO:0000256" key="1">
    <source>
        <dbReference type="ARBA" id="ARBA00010688"/>
    </source>
</evidence>
<evidence type="ECO:0000313" key="8">
    <source>
        <dbReference type="EMBL" id="MFB9675503.1"/>
    </source>
</evidence>
<keyword evidence="5" id="KW-0067">ATP-binding</keyword>
<dbReference type="InterPro" id="IPR029056">
    <property type="entry name" value="Ribokinase-like"/>
</dbReference>
<evidence type="ECO:0000256" key="6">
    <source>
        <dbReference type="PIRNR" id="PIRNR000535"/>
    </source>
</evidence>
<dbReference type="PROSITE" id="PS00583">
    <property type="entry name" value="PFKB_KINASES_1"/>
    <property type="match status" value="1"/>
</dbReference>